<dbReference type="InterPro" id="IPR026046">
    <property type="entry name" value="UBIAD1"/>
</dbReference>
<protein>
    <submittedName>
        <fullName evidence="9">Uncharacterized protein</fullName>
    </submittedName>
</protein>
<keyword evidence="4" id="KW-0808">Transferase</keyword>
<dbReference type="CDD" id="cd13962">
    <property type="entry name" value="PT_UbiA_UBIAD1"/>
    <property type="match status" value="1"/>
</dbReference>
<evidence type="ECO:0000313" key="9">
    <source>
        <dbReference type="EMBL" id="KAH3834862.1"/>
    </source>
</evidence>
<dbReference type="PANTHER" id="PTHR13929:SF0">
    <property type="entry name" value="UBIA PRENYLTRANSFERASE DOMAIN-CONTAINING PROTEIN 1"/>
    <property type="match status" value="1"/>
</dbReference>
<dbReference type="Proteomes" id="UP000828390">
    <property type="component" value="Unassembled WGS sequence"/>
</dbReference>
<evidence type="ECO:0000256" key="3">
    <source>
        <dbReference type="ARBA" id="ARBA00022602"/>
    </source>
</evidence>
<evidence type="ECO:0000256" key="8">
    <source>
        <dbReference type="SAM" id="Phobius"/>
    </source>
</evidence>
<name>A0A9D4K828_DREPO</name>
<evidence type="ECO:0000256" key="6">
    <source>
        <dbReference type="ARBA" id="ARBA00022989"/>
    </source>
</evidence>
<dbReference type="GO" id="GO:0005783">
    <property type="term" value="C:endoplasmic reticulum"/>
    <property type="evidence" value="ECO:0007669"/>
    <property type="project" value="TreeGrafter"/>
</dbReference>
<dbReference type="AlphaFoldDB" id="A0A9D4K828"/>
<dbReference type="PANTHER" id="PTHR13929">
    <property type="entry name" value="1,4-DIHYDROXY-2-NAPHTHOATE OCTAPRENYLTRANSFERASE"/>
    <property type="match status" value="1"/>
</dbReference>
<evidence type="ECO:0000256" key="1">
    <source>
        <dbReference type="ARBA" id="ARBA00004141"/>
    </source>
</evidence>
<dbReference type="GO" id="GO:0009234">
    <property type="term" value="P:menaquinone biosynthetic process"/>
    <property type="evidence" value="ECO:0007669"/>
    <property type="project" value="TreeGrafter"/>
</dbReference>
<organism evidence="9 10">
    <name type="scientific">Dreissena polymorpha</name>
    <name type="common">Zebra mussel</name>
    <name type="synonym">Mytilus polymorpha</name>
    <dbReference type="NCBI Taxonomy" id="45954"/>
    <lineage>
        <taxon>Eukaryota</taxon>
        <taxon>Metazoa</taxon>
        <taxon>Spiralia</taxon>
        <taxon>Lophotrochozoa</taxon>
        <taxon>Mollusca</taxon>
        <taxon>Bivalvia</taxon>
        <taxon>Autobranchia</taxon>
        <taxon>Heteroconchia</taxon>
        <taxon>Euheterodonta</taxon>
        <taxon>Imparidentia</taxon>
        <taxon>Neoheterodontei</taxon>
        <taxon>Myida</taxon>
        <taxon>Dreissenoidea</taxon>
        <taxon>Dreissenidae</taxon>
        <taxon>Dreissena</taxon>
    </lineage>
</organism>
<feature type="transmembrane region" description="Helical" evidence="8">
    <location>
        <begin position="61"/>
        <end position="90"/>
    </location>
</feature>
<keyword evidence="5 8" id="KW-0812">Transmembrane</keyword>
<dbReference type="EMBL" id="JAIWYP010000004">
    <property type="protein sequence ID" value="KAH3834862.1"/>
    <property type="molecule type" value="Genomic_DNA"/>
</dbReference>
<reference evidence="9" key="2">
    <citation type="submission" date="2020-11" db="EMBL/GenBank/DDBJ databases">
        <authorList>
            <person name="McCartney M.A."/>
            <person name="Auch B."/>
            <person name="Kono T."/>
            <person name="Mallez S."/>
            <person name="Becker A."/>
            <person name="Gohl D.M."/>
            <person name="Silverstein K.A.T."/>
            <person name="Koren S."/>
            <person name="Bechman K.B."/>
            <person name="Herman A."/>
            <person name="Abrahante J.E."/>
            <person name="Garbe J."/>
        </authorList>
    </citation>
    <scope>NUCLEOTIDE SEQUENCE</scope>
    <source>
        <strain evidence="9">Duluth1</strain>
        <tissue evidence="9">Whole animal</tissue>
    </source>
</reference>
<dbReference type="GO" id="GO:0000139">
    <property type="term" value="C:Golgi membrane"/>
    <property type="evidence" value="ECO:0007669"/>
    <property type="project" value="TreeGrafter"/>
</dbReference>
<proteinExistence type="inferred from homology"/>
<comment type="subcellular location">
    <subcellularLocation>
        <location evidence="1">Membrane</location>
        <topology evidence="1">Multi-pass membrane protein</topology>
    </subcellularLocation>
</comment>
<comment type="similarity">
    <text evidence="2">Belongs to the UbiA prenyltransferase family.</text>
</comment>
<feature type="transmembrane region" description="Helical" evidence="8">
    <location>
        <begin position="30"/>
        <end position="49"/>
    </location>
</feature>
<dbReference type="GO" id="GO:0004659">
    <property type="term" value="F:prenyltransferase activity"/>
    <property type="evidence" value="ECO:0007669"/>
    <property type="project" value="UniProtKB-KW"/>
</dbReference>
<dbReference type="Pfam" id="PF01040">
    <property type="entry name" value="UbiA"/>
    <property type="match status" value="1"/>
</dbReference>
<keyword evidence="6 8" id="KW-1133">Transmembrane helix</keyword>
<evidence type="ECO:0000256" key="5">
    <source>
        <dbReference type="ARBA" id="ARBA00022692"/>
    </source>
</evidence>
<evidence type="ECO:0000256" key="2">
    <source>
        <dbReference type="ARBA" id="ARBA00005985"/>
    </source>
</evidence>
<keyword evidence="10" id="KW-1185">Reference proteome</keyword>
<comment type="caution">
    <text evidence="9">The sequence shown here is derived from an EMBL/GenBank/DDBJ whole genome shotgun (WGS) entry which is preliminary data.</text>
</comment>
<evidence type="ECO:0000256" key="7">
    <source>
        <dbReference type="ARBA" id="ARBA00023136"/>
    </source>
</evidence>
<keyword evidence="7 8" id="KW-0472">Membrane</keyword>
<sequence>MALGDVTVFLTFGPVSVMFAFLGQAGRISFTSLLYAIPLVLHIIGILHANNTRDMDSDKKANIFTVAILLGRTGSYLVFTILIFLPYLMLFQCV</sequence>
<gene>
    <name evidence="9" type="ORF">DPMN_108195</name>
</gene>
<accession>A0A9D4K828</accession>
<keyword evidence="3" id="KW-0637">Prenyltransferase</keyword>
<reference evidence="9" key="1">
    <citation type="journal article" date="2019" name="bioRxiv">
        <title>The Genome of the Zebra Mussel, Dreissena polymorpha: A Resource for Invasive Species Research.</title>
        <authorList>
            <person name="McCartney M.A."/>
            <person name="Auch B."/>
            <person name="Kono T."/>
            <person name="Mallez S."/>
            <person name="Zhang Y."/>
            <person name="Obille A."/>
            <person name="Becker A."/>
            <person name="Abrahante J.E."/>
            <person name="Garbe J."/>
            <person name="Badalamenti J.P."/>
            <person name="Herman A."/>
            <person name="Mangelson H."/>
            <person name="Liachko I."/>
            <person name="Sullivan S."/>
            <person name="Sone E.D."/>
            <person name="Koren S."/>
            <person name="Silverstein K.A.T."/>
            <person name="Beckman K.B."/>
            <person name="Gohl D.M."/>
        </authorList>
    </citation>
    <scope>NUCLEOTIDE SEQUENCE</scope>
    <source>
        <strain evidence="9">Duluth1</strain>
        <tissue evidence="9">Whole animal</tissue>
    </source>
</reference>
<evidence type="ECO:0000313" key="10">
    <source>
        <dbReference type="Proteomes" id="UP000828390"/>
    </source>
</evidence>
<dbReference type="GO" id="GO:0042371">
    <property type="term" value="P:vitamin K biosynthetic process"/>
    <property type="evidence" value="ECO:0007669"/>
    <property type="project" value="TreeGrafter"/>
</dbReference>
<evidence type="ECO:0000256" key="4">
    <source>
        <dbReference type="ARBA" id="ARBA00022679"/>
    </source>
</evidence>
<dbReference type="InterPro" id="IPR000537">
    <property type="entry name" value="UbiA_prenyltransferase"/>
</dbReference>